<proteinExistence type="predicted"/>
<reference evidence="3" key="2">
    <citation type="submission" date="2021-04" db="EMBL/GenBank/DDBJ databases">
        <authorList>
            <person name="Gilroy R."/>
        </authorList>
    </citation>
    <scope>NUCLEOTIDE SEQUENCE</scope>
    <source>
        <strain evidence="3">CHK118-2852</strain>
    </source>
</reference>
<feature type="domain" description="DUF4923" evidence="2">
    <location>
        <begin position="25"/>
        <end position="197"/>
    </location>
</feature>
<dbReference type="AlphaFoldDB" id="A0A9D2H1A8"/>
<evidence type="ECO:0000256" key="1">
    <source>
        <dbReference type="SAM" id="SignalP"/>
    </source>
</evidence>
<feature type="signal peptide" evidence="1">
    <location>
        <begin position="1"/>
        <end position="22"/>
    </location>
</feature>
<feature type="chain" id="PRO_5039379069" evidence="1">
    <location>
        <begin position="23"/>
        <end position="200"/>
    </location>
</feature>
<accession>A0A9D2H1A8</accession>
<gene>
    <name evidence="3" type="ORF">H9807_11955</name>
</gene>
<evidence type="ECO:0000313" key="3">
    <source>
        <dbReference type="EMBL" id="HIZ92805.1"/>
    </source>
</evidence>
<evidence type="ECO:0000313" key="4">
    <source>
        <dbReference type="Proteomes" id="UP000824108"/>
    </source>
</evidence>
<organism evidence="3 4">
    <name type="scientific">Candidatus Bacteroides merdavium</name>
    <dbReference type="NCBI Taxonomy" id="2838472"/>
    <lineage>
        <taxon>Bacteria</taxon>
        <taxon>Pseudomonadati</taxon>
        <taxon>Bacteroidota</taxon>
        <taxon>Bacteroidia</taxon>
        <taxon>Bacteroidales</taxon>
        <taxon>Bacteroidaceae</taxon>
        <taxon>Bacteroides</taxon>
    </lineage>
</organism>
<protein>
    <submittedName>
        <fullName evidence="3">DUF4923 family protein</fullName>
    </submittedName>
</protein>
<dbReference type="Pfam" id="PF16270">
    <property type="entry name" value="DUF4923"/>
    <property type="match status" value="1"/>
</dbReference>
<keyword evidence="1" id="KW-0732">Signal</keyword>
<comment type="caution">
    <text evidence="3">The sequence shown here is derived from an EMBL/GenBank/DDBJ whole genome shotgun (WGS) entry which is preliminary data.</text>
</comment>
<evidence type="ECO:0000259" key="2">
    <source>
        <dbReference type="Pfam" id="PF16270"/>
    </source>
</evidence>
<dbReference type="Proteomes" id="UP000824108">
    <property type="component" value="Unassembled WGS sequence"/>
</dbReference>
<reference evidence="3" key="1">
    <citation type="journal article" date="2021" name="PeerJ">
        <title>Extensive microbial diversity within the chicken gut microbiome revealed by metagenomics and culture.</title>
        <authorList>
            <person name="Gilroy R."/>
            <person name="Ravi A."/>
            <person name="Getino M."/>
            <person name="Pursley I."/>
            <person name="Horton D.L."/>
            <person name="Alikhan N.F."/>
            <person name="Baker D."/>
            <person name="Gharbi K."/>
            <person name="Hall N."/>
            <person name="Watson M."/>
            <person name="Adriaenssens E.M."/>
            <person name="Foster-Nyarko E."/>
            <person name="Jarju S."/>
            <person name="Secka A."/>
            <person name="Antonio M."/>
            <person name="Oren A."/>
            <person name="Chaudhuri R.R."/>
            <person name="La Ragione R."/>
            <person name="Hildebrand F."/>
            <person name="Pallen M.J."/>
        </authorList>
    </citation>
    <scope>NUCLEOTIDE SEQUENCE</scope>
    <source>
        <strain evidence="3">CHK118-2852</strain>
    </source>
</reference>
<name>A0A9D2H1A8_9BACE</name>
<dbReference type="EMBL" id="DXAV01000098">
    <property type="protein sequence ID" value="HIZ92805.1"/>
    <property type="molecule type" value="Genomic_DNA"/>
</dbReference>
<dbReference type="InterPro" id="IPR032575">
    <property type="entry name" value="DUF4923"/>
</dbReference>
<sequence length="200" mass="21556">MNKNIWKYILLAVLALPISSRAQSLKDLLNKDNIEKVVNAVTNNKTVQMTGTWTFTGSALEFESDNLLQQAGGTLAASAVEKKLDEQLNKIGIKPGELSFTFNTDSTFVATIGSKPLNGTYSYDTSTQKVNLKLAKIVGLNAKVNCTSNQMDLLFNADKLLQLLTSLSSKSNNNTLKSIGSLAESYDGMLVGLGLEKAGD</sequence>